<keyword evidence="6 10" id="KW-0949">S-adenosyl-L-methionine</keyword>
<evidence type="ECO:0000256" key="5">
    <source>
        <dbReference type="ARBA" id="ARBA00022679"/>
    </source>
</evidence>
<dbReference type="Gene3D" id="1.20.120.1630">
    <property type="match status" value="1"/>
</dbReference>
<comment type="catalytic activity">
    <reaction evidence="10">
        <text>[protein]-C-terminal S-[(2E,6E)-farnesyl]-L-cysteine + S-adenosyl-L-methionine = [protein]-C-terminal S-[(2E,6E)-farnesyl]-L-cysteine methyl ester + S-adenosyl-L-homocysteine</text>
        <dbReference type="Rhea" id="RHEA:21672"/>
        <dbReference type="Rhea" id="RHEA-COMP:12125"/>
        <dbReference type="Rhea" id="RHEA-COMP:12126"/>
        <dbReference type="ChEBI" id="CHEBI:57856"/>
        <dbReference type="ChEBI" id="CHEBI:59789"/>
        <dbReference type="ChEBI" id="CHEBI:90510"/>
        <dbReference type="ChEBI" id="CHEBI:90511"/>
        <dbReference type="EC" id="2.1.1.100"/>
    </reaction>
</comment>
<feature type="transmembrane region" description="Helical" evidence="10">
    <location>
        <begin position="44"/>
        <end position="64"/>
    </location>
</feature>
<dbReference type="Pfam" id="PF04140">
    <property type="entry name" value="ICMT"/>
    <property type="match status" value="1"/>
</dbReference>
<keyword evidence="9 10" id="KW-0472">Membrane</keyword>
<name>A0A0A1UGL4_ENTIV</name>
<feature type="transmembrane region" description="Helical" evidence="10">
    <location>
        <begin position="15"/>
        <end position="37"/>
    </location>
</feature>
<evidence type="ECO:0000313" key="11">
    <source>
        <dbReference type="EMBL" id="ELP92787.1"/>
    </source>
</evidence>
<keyword evidence="10" id="KW-0256">Endoplasmic reticulum</keyword>
<dbReference type="OMA" id="GMVPQVW"/>
<evidence type="ECO:0000256" key="2">
    <source>
        <dbReference type="ARBA" id="ARBA00009140"/>
    </source>
</evidence>
<keyword evidence="12" id="KW-1185">Reference proteome</keyword>
<dbReference type="GO" id="GO:0004671">
    <property type="term" value="F:protein C-terminal S-isoprenylcysteine carboxyl O-methyltransferase activity"/>
    <property type="evidence" value="ECO:0007669"/>
    <property type="project" value="UniProtKB-EC"/>
</dbReference>
<proteinExistence type="inferred from homology"/>
<dbReference type="InterPro" id="IPR007269">
    <property type="entry name" value="ICMT_MeTrfase"/>
</dbReference>
<accession>A0A0A1UGL4</accession>
<organism evidence="11 12">
    <name type="scientific">Entamoeba invadens IP1</name>
    <dbReference type="NCBI Taxonomy" id="370355"/>
    <lineage>
        <taxon>Eukaryota</taxon>
        <taxon>Amoebozoa</taxon>
        <taxon>Evosea</taxon>
        <taxon>Archamoebae</taxon>
        <taxon>Mastigamoebida</taxon>
        <taxon>Entamoebidae</taxon>
        <taxon>Entamoeba</taxon>
    </lineage>
</organism>
<dbReference type="GO" id="GO:0032259">
    <property type="term" value="P:methylation"/>
    <property type="evidence" value="ECO:0007669"/>
    <property type="project" value="UniProtKB-KW"/>
</dbReference>
<evidence type="ECO:0000256" key="7">
    <source>
        <dbReference type="ARBA" id="ARBA00022692"/>
    </source>
</evidence>
<dbReference type="PANTHER" id="PTHR12714">
    <property type="entry name" value="PROTEIN-S ISOPRENYLCYSTEINE O-METHYLTRANSFERASE"/>
    <property type="match status" value="1"/>
</dbReference>
<sequence length="229" mass="27123">MLDKLNGPWTRRLDLLVLTGVLVGLILGLNFSLIFTADNIYKPFHIFMCLLFVYHILEFTSSVYPRPYQSSLHDFMLFHSPPFMIAFAVSVVEYFIEVRLFPDLKSHIFVSIFFTVIAIVFQYFRSGAMYYAGSNFNHYIETEQRVEHILVTDGLYTYLRHPSYFGWFWWSIATQIVMLNPVSTVLYALAAWYFFYDRIPIEESYLTQMFGEKYTEYKKRTIIGIPFLK</sequence>
<dbReference type="Proteomes" id="UP000014680">
    <property type="component" value="Unassembled WGS sequence"/>
</dbReference>
<protein>
    <recommendedName>
        <fullName evidence="3 10">Protein-S-isoprenylcysteine O-methyltransferase</fullName>
        <ecNumber evidence="3 10">2.1.1.100</ecNumber>
    </recommendedName>
</protein>
<dbReference type="KEGG" id="eiv:EIN_372090"/>
<dbReference type="PANTHER" id="PTHR12714:SF9">
    <property type="entry name" value="PROTEIN-S-ISOPRENYLCYSTEINE O-METHYLTRANSFERASE"/>
    <property type="match status" value="1"/>
</dbReference>
<feature type="transmembrane region" description="Helical" evidence="10">
    <location>
        <begin position="108"/>
        <end position="124"/>
    </location>
</feature>
<dbReference type="GO" id="GO:0005789">
    <property type="term" value="C:endoplasmic reticulum membrane"/>
    <property type="evidence" value="ECO:0007669"/>
    <property type="project" value="UniProtKB-SubCell"/>
</dbReference>
<evidence type="ECO:0000256" key="4">
    <source>
        <dbReference type="ARBA" id="ARBA00022603"/>
    </source>
</evidence>
<evidence type="ECO:0000256" key="1">
    <source>
        <dbReference type="ARBA" id="ARBA00004141"/>
    </source>
</evidence>
<dbReference type="PROSITE" id="PS51564">
    <property type="entry name" value="SAM_ICMT"/>
    <property type="match status" value="1"/>
</dbReference>
<dbReference type="OrthoDB" id="422086at2759"/>
<keyword evidence="5 11" id="KW-0808">Transferase</keyword>
<feature type="transmembrane region" description="Helical" evidence="10">
    <location>
        <begin position="76"/>
        <end position="96"/>
    </location>
</feature>
<comment type="similarity">
    <text evidence="2 10">Belongs to the class VI-like SAM-binding methyltransferase superfamily. Isoprenylcysteine carboxyl methyltransferase family.</text>
</comment>
<evidence type="ECO:0000313" key="12">
    <source>
        <dbReference type="Proteomes" id="UP000014680"/>
    </source>
</evidence>
<gene>
    <name evidence="11" type="ORF">EIN_372090</name>
</gene>
<keyword evidence="7 10" id="KW-0812">Transmembrane</keyword>
<dbReference type="InterPro" id="IPR025770">
    <property type="entry name" value="PPMT_MeTrfase"/>
</dbReference>
<dbReference type="EC" id="2.1.1.100" evidence="3 10"/>
<dbReference type="EMBL" id="KB206332">
    <property type="protein sequence ID" value="ELP92787.1"/>
    <property type="molecule type" value="Genomic_DNA"/>
</dbReference>
<evidence type="ECO:0000256" key="8">
    <source>
        <dbReference type="ARBA" id="ARBA00022989"/>
    </source>
</evidence>
<reference evidence="11 12" key="1">
    <citation type="submission" date="2012-10" db="EMBL/GenBank/DDBJ databases">
        <authorList>
            <person name="Zafar N."/>
            <person name="Inman J."/>
            <person name="Hall N."/>
            <person name="Lorenzi H."/>
            <person name="Caler E."/>
        </authorList>
    </citation>
    <scope>NUCLEOTIDE SEQUENCE [LARGE SCALE GENOMIC DNA]</scope>
    <source>
        <strain evidence="11 12">IP1</strain>
    </source>
</reference>
<evidence type="ECO:0000256" key="6">
    <source>
        <dbReference type="ARBA" id="ARBA00022691"/>
    </source>
</evidence>
<evidence type="ECO:0000256" key="10">
    <source>
        <dbReference type="RuleBase" id="RU362022"/>
    </source>
</evidence>
<dbReference type="VEuPathDB" id="AmoebaDB:EIN_372090"/>
<comment type="subcellular location">
    <subcellularLocation>
        <location evidence="10">Endoplasmic reticulum membrane</location>
        <topology evidence="10">Multi-pass membrane protein</topology>
    </subcellularLocation>
    <subcellularLocation>
        <location evidence="1">Membrane</location>
        <topology evidence="1">Multi-pass membrane protein</topology>
    </subcellularLocation>
</comment>
<feature type="transmembrane region" description="Helical" evidence="10">
    <location>
        <begin position="167"/>
        <end position="195"/>
    </location>
</feature>
<dbReference type="AlphaFoldDB" id="A0A0A1UGL4"/>
<evidence type="ECO:0000256" key="3">
    <source>
        <dbReference type="ARBA" id="ARBA00012151"/>
    </source>
</evidence>
<keyword evidence="8 10" id="KW-1133">Transmembrane helix</keyword>
<evidence type="ECO:0000256" key="9">
    <source>
        <dbReference type="ARBA" id="ARBA00023136"/>
    </source>
</evidence>
<dbReference type="RefSeq" id="XP_004259558.1">
    <property type="nucleotide sequence ID" value="XM_004259510.1"/>
</dbReference>
<dbReference type="GeneID" id="14891706"/>
<keyword evidence="4 10" id="KW-0489">Methyltransferase</keyword>